<evidence type="ECO:0008006" key="3">
    <source>
        <dbReference type="Google" id="ProtNLM"/>
    </source>
</evidence>
<dbReference type="EMBL" id="WBVT01000002">
    <property type="protein sequence ID" value="KAB7791318.1"/>
    <property type="molecule type" value="Genomic_DNA"/>
</dbReference>
<dbReference type="AlphaFoldDB" id="A0A6I1GT11"/>
<dbReference type="InterPro" id="IPR047727">
    <property type="entry name" value="Sce7725-like"/>
</dbReference>
<keyword evidence="2" id="KW-1185">Reference proteome</keyword>
<gene>
    <name evidence="1" type="ORF">F7D09_0271</name>
</gene>
<dbReference type="RefSeq" id="WP_193312260.1">
    <property type="nucleotide sequence ID" value="NZ_JBHSKZ010000028.1"/>
</dbReference>
<protein>
    <recommendedName>
        <fullName evidence="3">Sce7725 family protein</fullName>
    </recommendedName>
</protein>
<dbReference type="Proteomes" id="UP000441772">
    <property type="component" value="Unassembled WGS sequence"/>
</dbReference>
<organism evidence="1 2">
    <name type="scientific">Bifidobacterium leontopitheci</name>
    <dbReference type="NCBI Taxonomy" id="2650774"/>
    <lineage>
        <taxon>Bacteria</taxon>
        <taxon>Bacillati</taxon>
        <taxon>Actinomycetota</taxon>
        <taxon>Actinomycetes</taxon>
        <taxon>Bifidobacteriales</taxon>
        <taxon>Bifidobacteriaceae</taxon>
        <taxon>Bifidobacterium</taxon>
    </lineage>
</organism>
<evidence type="ECO:0000313" key="2">
    <source>
        <dbReference type="Proteomes" id="UP000441772"/>
    </source>
</evidence>
<dbReference type="NCBIfam" id="NF033831">
    <property type="entry name" value="sce7725_fam"/>
    <property type="match status" value="1"/>
</dbReference>
<proteinExistence type="predicted"/>
<evidence type="ECO:0000313" key="1">
    <source>
        <dbReference type="EMBL" id="KAB7791318.1"/>
    </source>
</evidence>
<name>A0A6I1GT11_9BIFI</name>
<sequence length="330" mass="37919">MTYYPYLRARQYELLALRELLTGGLLYRDVVPILEPVRDMPQLHQVMRLFREHEGSALGVVLNPNVGDLTSGIDLDTKLDIYGRSESEPLIGMAGTVFPVILLNKDAVEVAERVQSTDESLLQDDGIVFVSESDRGRIGDLKKFKFHALALSDGERLKRDLKRNGIHTERILFSDPFIKRENNAAYAQDDYADEFFSNDYMWYEEEGYAGFGDYSIVGDNYTERGGMPKAVALHIVYFDDEWTLHIHHFVSEVSDDAHETPMKFIETVNQLEAWHRSREDSPYEHMTLGMQTLINHAKTGTYPGLPTIKKLSIMHHLELMGWFLSERPDR</sequence>
<reference evidence="1 2" key="1">
    <citation type="submission" date="2019-09" db="EMBL/GenBank/DDBJ databases">
        <title>Characterization of the phylogenetic diversity of two novel species belonging to the genus Bifidobacterium: Bifidobacterium cebidarum sp. nov. and Bifidobacterium leontopitheci sp. nov.</title>
        <authorList>
            <person name="Lugli G.A."/>
            <person name="Duranti S."/>
            <person name="Milani C."/>
            <person name="Turroni F."/>
            <person name="Ventura M."/>
        </authorList>
    </citation>
    <scope>NUCLEOTIDE SEQUENCE [LARGE SCALE GENOMIC DNA]</scope>
    <source>
        <strain evidence="1 2">LMG 31471</strain>
    </source>
</reference>
<accession>A0A6I1GT11</accession>
<comment type="caution">
    <text evidence="1">The sequence shown here is derived from an EMBL/GenBank/DDBJ whole genome shotgun (WGS) entry which is preliminary data.</text>
</comment>